<evidence type="ECO:0000256" key="1">
    <source>
        <dbReference type="SAM" id="MobiDB-lite"/>
    </source>
</evidence>
<dbReference type="SUPFAM" id="SSF51971">
    <property type="entry name" value="Nucleotide-binding domain"/>
    <property type="match status" value="1"/>
</dbReference>
<dbReference type="NCBIfam" id="TIGR01316">
    <property type="entry name" value="gltA"/>
    <property type="match status" value="1"/>
</dbReference>
<dbReference type="EC" id="1.4.1.13" evidence="4"/>
<organism evidence="4 5">
    <name type="scientific">Collinsella ureilytica</name>
    <dbReference type="NCBI Taxonomy" id="2869515"/>
    <lineage>
        <taxon>Bacteria</taxon>
        <taxon>Bacillati</taxon>
        <taxon>Actinomycetota</taxon>
        <taxon>Coriobacteriia</taxon>
        <taxon>Coriobacteriales</taxon>
        <taxon>Coriobacteriaceae</taxon>
        <taxon>Collinsella</taxon>
    </lineage>
</organism>
<dbReference type="InterPro" id="IPR009051">
    <property type="entry name" value="Helical_ferredxn"/>
</dbReference>
<accession>A0ABS7MK53</accession>
<dbReference type="Gene3D" id="3.50.50.60">
    <property type="entry name" value="FAD/NAD(P)-binding domain"/>
    <property type="match status" value="3"/>
</dbReference>
<keyword evidence="4" id="KW-0560">Oxidoreductase</keyword>
<reference evidence="4 5" key="1">
    <citation type="submission" date="2021-08" db="EMBL/GenBank/DDBJ databases">
        <title>Collinsella faecalis sp. nov. isolated from swine faeces.</title>
        <authorList>
            <person name="Oh B.S."/>
            <person name="Lee J.H."/>
        </authorList>
    </citation>
    <scope>NUCLEOTIDE SEQUENCE [LARGE SCALE GENOMIC DNA]</scope>
    <source>
        <strain evidence="4 5">AGMB00827</strain>
    </source>
</reference>
<dbReference type="PANTHER" id="PTHR42783">
    <property type="entry name" value="GLUTAMATE SYNTHASE [NADPH] SMALL CHAIN"/>
    <property type="match status" value="1"/>
</dbReference>
<evidence type="ECO:0000259" key="2">
    <source>
        <dbReference type="Pfam" id="PF07992"/>
    </source>
</evidence>
<protein>
    <submittedName>
        <fullName evidence="4">NADPH-dependent glutamate synthase</fullName>
        <ecNumber evidence="4">1.4.1.13</ecNumber>
    </submittedName>
</protein>
<dbReference type="InterPro" id="IPR036188">
    <property type="entry name" value="FAD/NAD-bd_sf"/>
</dbReference>
<proteinExistence type="predicted"/>
<dbReference type="SUPFAM" id="SSF46548">
    <property type="entry name" value="alpha-helical ferredoxin"/>
    <property type="match status" value="1"/>
</dbReference>
<dbReference type="Pfam" id="PF07992">
    <property type="entry name" value="Pyr_redox_2"/>
    <property type="match status" value="1"/>
</dbReference>
<dbReference type="RefSeq" id="WP_222199463.1">
    <property type="nucleotide sequence ID" value="NZ_JAIMFO010000006.1"/>
</dbReference>
<gene>
    <name evidence="4" type="primary">gltA</name>
    <name evidence="4" type="ORF">K6V98_05180</name>
</gene>
<dbReference type="InterPro" id="IPR006004">
    <property type="entry name" value="SudA-like"/>
</dbReference>
<dbReference type="PANTHER" id="PTHR42783:SF3">
    <property type="entry name" value="GLUTAMATE SYNTHASE [NADPH] SMALL CHAIN-RELATED"/>
    <property type="match status" value="1"/>
</dbReference>
<evidence type="ECO:0000313" key="4">
    <source>
        <dbReference type="EMBL" id="MBY4797748.1"/>
    </source>
</evidence>
<evidence type="ECO:0000259" key="3">
    <source>
        <dbReference type="Pfam" id="PF14691"/>
    </source>
</evidence>
<dbReference type="GO" id="GO:0004355">
    <property type="term" value="F:glutamate synthase (NADPH) activity"/>
    <property type="evidence" value="ECO:0007669"/>
    <property type="project" value="UniProtKB-EC"/>
</dbReference>
<sequence>MSQVTRYRPSRGPRIAANEEPAAERARDFRPVDTGFTKEDAVAEANRCLDCKRPFCTEGCPVGIQIPRFIEAIRDQDWARGLAIIKEDSLLPSVCGRVCPQENQCEGKCILGRKGEPVAIGQLERMLGDMADEVGQEPEHQPSNGRKVAVIGSGPSGIACAGELVRAGFEVTVFEAFFTGGGVLTYGIPEFRLPKDIVKREIEGLEQLGVTFEYNSVAGRLFTAEQLFEEDGFDALYLAVGAGLPRFLHIDGENLPGVYCANEYLTRTNLMHSYQFPLYDTPIRHGRNVVVFGGGNVAMDAARTALRLGAESVTLAYRRTEAEMPARLAEVHHAKEEGVHILELVNPLEFTADEDGFVASVTLERMELGEPDASGRRRPIPVPDSSFEIPCDVAITAIGTRANPFATLLADIDTNRWGLIEADEDGRTSDPRIWAGGDIVTGAATVILAMGAGKRAARSIARELLGDSAAANPAAETEETEATDKAGE</sequence>
<feature type="region of interest" description="Disordered" evidence="1">
    <location>
        <begin position="466"/>
        <end position="488"/>
    </location>
</feature>
<dbReference type="EMBL" id="JAIMFO010000006">
    <property type="protein sequence ID" value="MBY4797748.1"/>
    <property type="molecule type" value="Genomic_DNA"/>
</dbReference>
<name>A0ABS7MK53_9ACTN</name>
<keyword evidence="5" id="KW-1185">Reference proteome</keyword>
<dbReference type="Proteomes" id="UP000700908">
    <property type="component" value="Unassembled WGS sequence"/>
</dbReference>
<dbReference type="PRINTS" id="PR00419">
    <property type="entry name" value="ADXRDTASE"/>
</dbReference>
<dbReference type="Gene3D" id="1.10.1060.10">
    <property type="entry name" value="Alpha-helical ferredoxin"/>
    <property type="match status" value="1"/>
</dbReference>
<evidence type="ECO:0000313" key="5">
    <source>
        <dbReference type="Proteomes" id="UP000700908"/>
    </source>
</evidence>
<feature type="domain" description="FAD/NAD(P)-binding" evidence="2">
    <location>
        <begin position="147"/>
        <end position="453"/>
    </location>
</feature>
<dbReference type="InterPro" id="IPR023753">
    <property type="entry name" value="FAD/NAD-binding_dom"/>
</dbReference>
<dbReference type="Pfam" id="PF14691">
    <property type="entry name" value="Fer4_20"/>
    <property type="match status" value="1"/>
</dbReference>
<feature type="domain" description="Dihydroprymidine dehydrogenase" evidence="3">
    <location>
        <begin position="26"/>
        <end position="133"/>
    </location>
</feature>
<dbReference type="InterPro" id="IPR028261">
    <property type="entry name" value="DPD_II"/>
</dbReference>
<feature type="region of interest" description="Disordered" evidence="1">
    <location>
        <begin position="1"/>
        <end position="26"/>
    </location>
</feature>
<comment type="caution">
    <text evidence="4">The sequence shown here is derived from an EMBL/GenBank/DDBJ whole genome shotgun (WGS) entry which is preliminary data.</text>
</comment>